<dbReference type="Proteomes" id="UP000632377">
    <property type="component" value="Unassembled WGS sequence"/>
</dbReference>
<feature type="transmembrane region" description="Helical" evidence="1">
    <location>
        <begin position="94"/>
        <end position="114"/>
    </location>
</feature>
<comment type="caution">
    <text evidence="2">The sequence shown here is derived from an EMBL/GenBank/DDBJ whole genome shotgun (WGS) entry which is preliminary data.</text>
</comment>
<reference evidence="2 3" key="1">
    <citation type="submission" date="2021-01" db="EMBL/GenBank/DDBJ databases">
        <title>Genome public.</title>
        <authorList>
            <person name="Liu C."/>
            <person name="Sun Q."/>
        </authorList>
    </citation>
    <scope>NUCLEOTIDE SEQUENCE [LARGE SCALE GENOMIC DNA]</scope>
    <source>
        <strain evidence="2 3">YIM B02515</strain>
    </source>
</reference>
<dbReference type="EMBL" id="JAESWC010000019">
    <property type="protein sequence ID" value="MBL4938440.1"/>
    <property type="molecule type" value="Genomic_DNA"/>
</dbReference>
<organism evidence="2 3">
    <name type="scientific">Clostridium rhizosphaerae</name>
    <dbReference type="NCBI Taxonomy" id="2803861"/>
    <lineage>
        <taxon>Bacteria</taxon>
        <taxon>Bacillati</taxon>
        <taxon>Bacillota</taxon>
        <taxon>Clostridia</taxon>
        <taxon>Eubacteriales</taxon>
        <taxon>Clostridiaceae</taxon>
        <taxon>Clostridium</taxon>
    </lineage>
</organism>
<dbReference type="RefSeq" id="WP_202751180.1">
    <property type="nucleotide sequence ID" value="NZ_JAESWC010000019.1"/>
</dbReference>
<evidence type="ECO:0000256" key="1">
    <source>
        <dbReference type="SAM" id="Phobius"/>
    </source>
</evidence>
<name>A0ABS1TGL8_9CLOT</name>
<accession>A0ABS1TGL8</accession>
<keyword evidence="1" id="KW-1133">Transmembrane helix</keyword>
<keyword evidence="1" id="KW-0812">Transmembrane</keyword>
<evidence type="ECO:0000313" key="2">
    <source>
        <dbReference type="EMBL" id="MBL4938440.1"/>
    </source>
</evidence>
<evidence type="ECO:0000313" key="3">
    <source>
        <dbReference type="Proteomes" id="UP000632377"/>
    </source>
</evidence>
<sequence>MKQNNLLDDVYNILKQDNIKLTDIWISQIFLSWRWWFQVVLAIVPWLVWIKIRNKKDTARLLFVGLVVMMISNFLDTIGASYNLWHYDWKDFPFIPIYMPWDLTLFPISVMIMLQFKPKINKYIKAIFFSFLCSFIFEPFFSYLSMYHRVNWKYGYSFIIYIVLYLFYDYIYNSRRLWKTESD</sequence>
<feature type="transmembrane region" description="Helical" evidence="1">
    <location>
        <begin position="61"/>
        <end position="82"/>
    </location>
</feature>
<keyword evidence="3" id="KW-1185">Reference proteome</keyword>
<proteinExistence type="predicted"/>
<gene>
    <name evidence="2" type="ORF">JK636_22265</name>
</gene>
<feature type="transmembrane region" description="Helical" evidence="1">
    <location>
        <begin position="154"/>
        <end position="172"/>
    </location>
</feature>
<dbReference type="NCBIfam" id="NF041644">
    <property type="entry name" value="CBO0543_fam"/>
    <property type="match status" value="1"/>
</dbReference>
<feature type="transmembrane region" description="Helical" evidence="1">
    <location>
        <begin position="33"/>
        <end position="49"/>
    </location>
</feature>
<protein>
    <submittedName>
        <fullName evidence="2">Uncharacterized protein</fullName>
    </submittedName>
</protein>
<feature type="transmembrane region" description="Helical" evidence="1">
    <location>
        <begin position="126"/>
        <end position="148"/>
    </location>
</feature>
<dbReference type="InterPro" id="IPR048147">
    <property type="entry name" value="CBO0543-like"/>
</dbReference>
<keyword evidence="1" id="KW-0472">Membrane</keyword>